<dbReference type="CDD" id="cd01831">
    <property type="entry name" value="Endoglucanase_E_like"/>
    <property type="match status" value="1"/>
</dbReference>
<evidence type="ECO:0000259" key="3">
    <source>
        <dbReference type="PROSITE" id="PS51164"/>
    </source>
</evidence>
<reference evidence="4 5" key="1">
    <citation type="journal article" date="2013" name="PLoS Genet.">
        <title>Genomic mechanisms accounting for the adaptation to parasitism in nematode-trapping fungi.</title>
        <authorList>
            <person name="Meerupati T."/>
            <person name="Andersson K.M."/>
            <person name="Friman E."/>
            <person name="Kumar D."/>
            <person name="Tunlid A."/>
            <person name="Ahren D."/>
        </authorList>
    </citation>
    <scope>NUCLEOTIDE SEQUENCE [LARGE SCALE GENOMIC DNA]</scope>
    <source>
        <strain evidence="4 5">CBS 200.50</strain>
    </source>
</reference>
<dbReference type="OMA" id="TWPGTGV"/>
<feature type="domain" description="CBM1" evidence="3">
    <location>
        <begin position="45"/>
        <end position="81"/>
    </location>
</feature>
<keyword evidence="5" id="KW-1185">Reference proteome</keyword>
<dbReference type="EMBL" id="AQGS01001233">
    <property type="protein sequence ID" value="EPS35168.1"/>
    <property type="molecule type" value="Genomic_DNA"/>
</dbReference>
<dbReference type="SUPFAM" id="SSF57180">
    <property type="entry name" value="Cellulose-binding domain"/>
    <property type="match status" value="1"/>
</dbReference>
<dbReference type="PANTHER" id="PTHR37834">
    <property type="entry name" value="GDSL-LIKE LIPASE/ACYLHYDROLASE DOMAIN PROTEIN (AFU_ORTHOLOGUE AFUA_2G00620)"/>
    <property type="match status" value="1"/>
</dbReference>
<evidence type="ECO:0000313" key="4">
    <source>
        <dbReference type="EMBL" id="EPS35168.1"/>
    </source>
</evidence>
<dbReference type="InterPro" id="IPR013830">
    <property type="entry name" value="SGNH_hydro"/>
</dbReference>
<dbReference type="GO" id="GO:0005576">
    <property type="term" value="C:extracellular region"/>
    <property type="evidence" value="ECO:0007669"/>
    <property type="project" value="InterPro"/>
</dbReference>
<dbReference type="STRING" id="1284197.S8B827"/>
<dbReference type="SUPFAM" id="SSF52266">
    <property type="entry name" value="SGNH hydrolase"/>
    <property type="match status" value="1"/>
</dbReference>
<accession>S8B827</accession>
<dbReference type="Gene3D" id="3.40.50.1110">
    <property type="entry name" value="SGNH hydrolase"/>
    <property type="match status" value="1"/>
</dbReference>
<dbReference type="GO" id="GO:0052689">
    <property type="term" value="F:carboxylic ester hydrolase activity"/>
    <property type="evidence" value="ECO:0007669"/>
    <property type="project" value="InterPro"/>
</dbReference>
<dbReference type="InterPro" id="IPR000254">
    <property type="entry name" value="CBD"/>
</dbReference>
<dbReference type="Pfam" id="PF13472">
    <property type="entry name" value="Lipase_GDSL_2"/>
    <property type="match status" value="1"/>
</dbReference>
<sequence length="479" mass="49914">MVVGYLEVSRYKVGIYQSLAENCFINLSNMKSYLPLIALAGAAAAQSPVWGQCGGIGWTGPTTCVAGTTCTYQNDWYYQCLPSSSSTTKSTTTTTKTTTTPVKTTTTSSGTTMRTTTSSRTTTTSSKTTTTSSKTTTTSTKTTTSSTTSTSPTGSATWRFVGRVNPATKELSWPGSGLAFSFKGTTASISISSMWGDTSVTIFIDGVSTVIPSVTGTSIAIGPLASGVHTVQLRKRTDAYYGSLYIGDVTTDGSFVASAPSSRRIEIVGDSISVGYGLDGVNPCSNTPQVEDTPLTYGALAAGLLGAEYSVVAWSGKGVLRNYQDDGQPLMPELYTRYGGNDADNTYTYPAASAPQAIVIALGTNDFGYLGARNPINVSAYTAAVVSFGQTLQSHYPGVSIFLLSSPMLSDSYPTTADAQHTTQSNALKSAAATLGSKAYFVDWPTQGSNVGCDYHPNAATHAAEAPVLAAAIKSALGW</sequence>
<reference evidence="5" key="2">
    <citation type="submission" date="2013-04" db="EMBL/GenBank/DDBJ databases">
        <title>Genomic mechanisms accounting for the adaptation to parasitism in nematode-trapping fungi.</title>
        <authorList>
            <person name="Ahren D.G."/>
        </authorList>
    </citation>
    <scope>NUCLEOTIDE SEQUENCE [LARGE SCALE GENOMIC DNA]</scope>
    <source>
        <strain evidence="5">CBS 200.50</strain>
    </source>
</reference>
<feature type="region of interest" description="Disordered" evidence="2">
    <location>
        <begin position="84"/>
        <end position="154"/>
    </location>
</feature>
<dbReference type="PANTHER" id="PTHR37834:SF2">
    <property type="entry name" value="ESTERASE, SGNH HYDROLASE-TYPE"/>
    <property type="match status" value="1"/>
</dbReference>
<dbReference type="OrthoDB" id="426133at2759"/>
<dbReference type="PROSITE" id="PS51164">
    <property type="entry name" value="CBM1_2"/>
    <property type="match status" value="1"/>
</dbReference>
<dbReference type="Pfam" id="PF17996">
    <property type="entry name" value="CE2_N"/>
    <property type="match status" value="1"/>
</dbReference>
<protein>
    <recommendedName>
        <fullName evidence="3">CBM1 domain-containing protein</fullName>
    </recommendedName>
</protein>
<dbReference type="SMART" id="SM00236">
    <property type="entry name" value="fCBD"/>
    <property type="match status" value="1"/>
</dbReference>
<organism evidence="4 5">
    <name type="scientific">Dactylellina haptotyla (strain CBS 200.50)</name>
    <name type="common">Nematode-trapping fungus</name>
    <name type="synonym">Monacrosporium haptotylum</name>
    <dbReference type="NCBI Taxonomy" id="1284197"/>
    <lineage>
        <taxon>Eukaryota</taxon>
        <taxon>Fungi</taxon>
        <taxon>Dikarya</taxon>
        <taxon>Ascomycota</taxon>
        <taxon>Pezizomycotina</taxon>
        <taxon>Orbiliomycetes</taxon>
        <taxon>Orbiliales</taxon>
        <taxon>Orbiliaceae</taxon>
        <taxon>Dactylellina</taxon>
    </lineage>
</organism>
<dbReference type="Pfam" id="PF00734">
    <property type="entry name" value="CBM_1"/>
    <property type="match status" value="1"/>
</dbReference>
<proteinExistence type="predicted"/>
<dbReference type="InterPro" id="IPR036514">
    <property type="entry name" value="SGNH_hydro_sf"/>
</dbReference>
<comment type="caution">
    <text evidence="4">The sequence shown here is derived from an EMBL/GenBank/DDBJ whole genome shotgun (WGS) entry which is preliminary data.</text>
</comment>
<dbReference type="HOGENOM" id="CLU_042506_1_0_1"/>
<evidence type="ECO:0000256" key="1">
    <source>
        <dbReference type="ARBA" id="ARBA00022729"/>
    </source>
</evidence>
<evidence type="ECO:0000256" key="2">
    <source>
        <dbReference type="SAM" id="MobiDB-lite"/>
    </source>
</evidence>
<dbReference type="InterPro" id="IPR035971">
    <property type="entry name" value="CBD_sf"/>
</dbReference>
<dbReference type="InterPro" id="IPR052762">
    <property type="entry name" value="PCW_deacetylase/CE"/>
</dbReference>
<dbReference type="Gene3D" id="2.60.120.260">
    <property type="entry name" value="Galactose-binding domain-like"/>
    <property type="match status" value="1"/>
</dbReference>
<gene>
    <name evidence="4" type="ORF">H072_11454</name>
</gene>
<dbReference type="PROSITE" id="PS00562">
    <property type="entry name" value="CBM1_1"/>
    <property type="match status" value="1"/>
</dbReference>
<evidence type="ECO:0000313" key="5">
    <source>
        <dbReference type="Proteomes" id="UP000015100"/>
    </source>
</evidence>
<dbReference type="Proteomes" id="UP000015100">
    <property type="component" value="Unassembled WGS sequence"/>
</dbReference>
<dbReference type="GO" id="GO:0030248">
    <property type="term" value="F:cellulose binding"/>
    <property type="evidence" value="ECO:0007669"/>
    <property type="project" value="InterPro"/>
</dbReference>
<name>S8B827_DACHA</name>
<dbReference type="InterPro" id="IPR037461">
    <property type="entry name" value="CtCE2-like_dom"/>
</dbReference>
<dbReference type="InterPro" id="IPR040794">
    <property type="entry name" value="CE2_N"/>
</dbReference>
<keyword evidence="1" id="KW-0732">Signal</keyword>
<dbReference type="eggNOG" id="ENOG502S3T0">
    <property type="taxonomic scope" value="Eukaryota"/>
</dbReference>
<dbReference type="GO" id="GO:0005975">
    <property type="term" value="P:carbohydrate metabolic process"/>
    <property type="evidence" value="ECO:0007669"/>
    <property type="project" value="InterPro"/>
</dbReference>
<dbReference type="AlphaFoldDB" id="S8B827"/>